<reference evidence="1" key="2">
    <citation type="journal article" date="2015" name="Data Brief">
        <title>Shoot transcriptome of the giant reed, Arundo donax.</title>
        <authorList>
            <person name="Barrero R.A."/>
            <person name="Guerrero F.D."/>
            <person name="Moolhuijzen P."/>
            <person name="Goolsby J.A."/>
            <person name="Tidwell J."/>
            <person name="Bellgard S.E."/>
            <person name="Bellgard M.I."/>
        </authorList>
    </citation>
    <scope>NUCLEOTIDE SEQUENCE</scope>
    <source>
        <tissue evidence="1">Shoot tissue taken approximately 20 cm above the soil surface</tissue>
    </source>
</reference>
<reference evidence="1" key="1">
    <citation type="submission" date="2014-09" db="EMBL/GenBank/DDBJ databases">
        <authorList>
            <person name="Magalhaes I.L.F."/>
            <person name="Oliveira U."/>
            <person name="Santos F.R."/>
            <person name="Vidigal T.H.D.A."/>
            <person name="Brescovit A.D."/>
            <person name="Santos A.J."/>
        </authorList>
    </citation>
    <scope>NUCLEOTIDE SEQUENCE</scope>
    <source>
        <tissue evidence="1">Shoot tissue taken approximately 20 cm above the soil surface</tissue>
    </source>
</reference>
<dbReference type="AlphaFoldDB" id="A0A0A9BV44"/>
<protein>
    <submittedName>
        <fullName evidence="1">Uncharacterized protein</fullName>
    </submittedName>
</protein>
<proteinExistence type="predicted"/>
<name>A0A0A9BV44_ARUDO</name>
<dbReference type="EMBL" id="GBRH01229951">
    <property type="protein sequence ID" value="JAD67944.1"/>
    <property type="molecule type" value="Transcribed_RNA"/>
</dbReference>
<sequence>MTAPVLAALSASHFVVMPILGDLTNCLCLTNLYMYCSLT</sequence>
<accession>A0A0A9BV44</accession>
<organism evidence="1">
    <name type="scientific">Arundo donax</name>
    <name type="common">Giant reed</name>
    <name type="synonym">Donax arundinaceus</name>
    <dbReference type="NCBI Taxonomy" id="35708"/>
    <lineage>
        <taxon>Eukaryota</taxon>
        <taxon>Viridiplantae</taxon>
        <taxon>Streptophyta</taxon>
        <taxon>Embryophyta</taxon>
        <taxon>Tracheophyta</taxon>
        <taxon>Spermatophyta</taxon>
        <taxon>Magnoliopsida</taxon>
        <taxon>Liliopsida</taxon>
        <taxon>Poales</taxon>
        <taxon>Poaceae</taxon>
        <taxon>PACMAD clade</taxon>
        <taxon>Arundinoideae</taxon>
        <taxon>Arundineae</taxon>
        <taxon>Arundo</taxon>
    </lineage>
</organism>
<evidence type="ECO:0000313" key="1">
    <source>
        <dbReference type="EMBL" id="JAD67944.1"/>
    </source>
</evidence>